<keyword evidence="6" id="KW-0067">ATP-binding</keyword>
<dbReference type="PANTHER" id="PTHR48007">
    <property type="entry name" value="LEUCINE-RICH REPEAT RECEPTOR-LIKE PROTEIN KINASE PXC1"/>
    <property type="match status" value="1"/>
</dbReference>
<comment type="caution">
    <text evidence="13">The sequence shown here is derived from an EMBL/GenBank/DDBJ whole genome shotgun (WGS) entry which is preliminary data.</text>
</comment>
<keyword evidence="7 10" id="KW-1133">Transmembrane helix</keyword>
<keyword evidence="14" id="KW-1185">Reference proteome</keyword>
<dbReference type="OrthoDB" id="418615at2759"/>
<evidence type="ECO:0000313" key="14">
    <source>
        <dbReference type="Proteomes" id="UP000235145"/>
    </source>
</evidence>
<keyword evidence="3 10" id="KW-0812">Transmembrane</keyword>
<dbReference type="InterPro" id="IPR001611">
    <property type="entry name" value="Leu-rich_rpt"/>
</dbReference>
<dbReference type="Gene3D" id="3.30.200.20">
    <property type="entry name" value="Phosphorylase Kinase, domain 1"/>
    <property type="match status" value="1"/>
</dbReference>
<dbReference type="Proteomes" id="UP000235145">
    <property type="component" value="Unassembled WGS sequence"/>
</dbReference>
<feature type="chain" id="PRO_5040262169" description="Protein kinase domain-containing protein" evidence="11">
    <location>
        <begin position="26"/>
        <end position="624"/>
    </location>
</feature>
<evidence type="ECO:0000256" key="3">
    <source>
        <dbReference type="ARBA" id="ARBA00022692"/>
    </source>
</evidence>
<dbReference type="EMBL" id="NBSK02000007">
    <property type="protein sequence ID" value="KAJ0195203.1"/>
    <property type="molecule type" value="Genomic_DNA"/>
</dbReference>
<dbReference type="InterPro" id="IPR032675">
    <property type="entry name" value="LRR_dom_sf"/>
</dbReference>
<dbReference type="Gene3D" id="1.10.510.10">
    <property type="entry name" value="Transferase(Phosphotransferase) domain 1"/>
    <property type="match status" value="1"/>
</dbReference>
<proteinExistence type="predicted"/>
<dbReference type="Pfam" id="PF13855">
    <property type="entry name" value="LRR_8"/>
    <property type="match status" value="1"/>
</dbReference>
<feature type="compositionally biased region" description="Basic residues" evidence="9">
    <location>
        <begin position="612"/>
        <end position="624"/>
    </location>
</feature>
<feature type="signal peptide" evidence="11">
    <location>
        <begin position="1"/>
        <end position="25"/>
    </location>
</feature>
<dbReference type="Pfam" id="PF00069">
    <property type="entry name" value="Pkinase"/>
    <property type="match status" value="1"/>
</dbReference>
<dbReference type="SUPFAM" id="SSF52058">
    <property type="entry name" value="L domain-like"/>
    <property type="match status" value="1"/>
</dbReference>
<evidence type="ECO:0000256" key="4">
    <source>
        <dbReference type="ARBA" id="ARBA00022737"/>
    </source>
</evidence>
<evidence type="ECO:0000313" key="13">
    <source>
        <dbReference type="EMBL" id="KAJ0195203.1"/>
    </source>
</evidence>
<dbReference type="InterPro" id="IPR013210">
    <property type="entry name" value="LRR_N_plant-typ"/>
</dbReference>
<dbReference type="PANTHER" id="PTHR48007:SF64">
    <property type="entry name" value="POLLEN RECEPTOR-LIKE KINASE 1"/>
    <property type="match status" value="1"/>
</dbReference>
<evidence type="ECO:0000256" key="11">
    <source>
        <dbReference type="SAM" id="SignalP"/>
    </source>
</evidence>
<evidence type="ECO:0000256" key="6">
    <source>
        <dbReference type="ARBA" id="ARBA00022840"/>
    </source>
</evidence>
<evidence type="ECO:0000259" key="12">
    <source>
        <dbReference type="PROSITE" id="PS50011"/>
    </source>
</evidence>
<reference evidence="13 14" key="1">
    <citation type="journal article" date="2017" name="Nat. Commun.">
        <title>Genome assembly with in vitro proximity ligation data and whole-genome triplication in lettuce.</title>
        <authorList>
            <person name="Reyes-Chin-Wo S."/>
            <person name="Wang Z."/>
            <person name="Yang X."/>
            <person name="Kozik A."/>
            <person name="Arikit S."/>
            <person name="Song C."/>
            <person name="Xia L."/>
            <person name="Froenicke L."/>
            <person name="Lavelle D.O."/>
            <person name="Truco M.J."/>
            <person name="Xia R."/>
            <person name="Zhu S."/>
            <person name="Xu C."/>
            <person name="Xu H."/>
            <person name="Xu X."/>
            <person name="Cox K."/>
            <person name="Korf I."/>
            <person name="Meyers B.C."/>
            <person name="Michelmore R.W."/>
        </authorList>
    </citation>
    <scope>NUCLEOTIDE SEQUENCE [LARGE SCALE GENOMIC DNA]</scope>
    <source>
        <strain evidence="14">cv. Salinas</strain>
        <tissue evidence="13">Seedlings</tissue>
    </source>
</reference>
<evidence type="ECO:0000256" key="9">
    <source>
        <dbReference type="SAM" id="MobiDB-lite"/>
    </source>
</evidence>
<keyword evidence="4" id="KW-0677">Repeat</keyword>
<dbReference type="InterPro" id="IPR000719">
    <property type="entry name" value="Prot_kinase_dom"/>
</dbReference>
<evidence type="ECO:0000256" key="5">
    <source>
        <dbReference type="ARBA" id="ARBA00022741"/>
    </source>
</evidence>
<dbReference type="Gene3D" id="3.80.10.10">
    <property type="entry name" value="Ribonuclease Inhibitor"/>
    <property type="match status" value="2"/>
</dbReference>
<keyword evidence="5" id="KW-0547">Nucleotide-binding</keyword>
<dbReference type="Gramene" id="rna-gnl|WGS:NBSK|LSAT_7X57480_mrna">
    <property type="protein sequence ID" value="cds-PLY69322.1"/>
    <property type="gene ID" value="gene-LSAT_7X57480"/>
</dbReference>
<dbReference type="Pfam" id="PF08263">
    <property type="entry name" value="LRRNT_2"/>
    <property type="match status" value="1"/>
</dbReference>
<evidence type="ECO:0000256" key="8">
    <source>
        <dbReference type="ARBA" id="ARBA00023136"/>
    </source>
</evidence>
<keyword evidence="8 10" id="KW-0472">Membrane</keyword>
<dbReference type="SUPFAM" id="SSF56112">
    <property type="entry name" value="Protein kinase-like (PK-like)"/>
    <property type="match status" value="1"/>
</dbReference>
<keyword evidence="11" id="KW-0732">Signal</keyword>
<accession>A0A9R1UYP8</accession>
<feature type="transmembrane region" description="Helical" evidence="10">
    <location>
        <begin position="236"/>
        <end position="260"/>
    </location>
</feature>
<feature type="region of interest" description="Disordered" evidence="9">
    <location>
        <begin position="602"/>
        <end position="624"/>
    </location>
</feature>
<dbReference type="InterPro" id="IPR011009">
    <property type="entry name" value="Kinase-like_dom_sf"/>
</dbReference>
<dbReference type="GO" id="GO:0005886">
    <property type="term" value="C:plasma membrane"/>
    <property type="evidence" value="ECO:0000318"/>
    <property type="project" value="GO_Central"/>
</dbReference>
<dbReference type="InterPro" id="IPR046959">
    <property type="entry name" value="PRK1-6/SRF4-like"/>
</dbReference>
<dbReference type="PROSITE" id="PS50011">
    <property type="entry name" value="PROTEIN_KINASE_DOM"/>
    <property type="match status" value="1"/>
</dbReference>
<sequence length="624" mass="70272">MTVAHAYAHLFHVLIYISILRHVNSSESDTLLEFKNSVTNGNKLTTWNPSTIPCNGNKPNWEGILCTNDAISGIRLEGKGLGGIIDMNILTKLPSLITISFQNNSFEGEFPEFKKLRGLRSIFLTGNKFSREVPSNAFEGMRRLKKLYLADNHFKGRIPFSLTTLPRLRDLMLQNNQFEGAIPVFVSDKLMIVNFANNHLRGTIPKRLQKFPASQFSGNSELCGPPLKKCTAEIPISTIILIASVVVAALAAITAAFLILRHFGPSAKDSFQVPPTYVKGATPSDHHDKMEQGCGKTAAKKIDSSHKLTFFRNDIEKFDLADLLKASAEILGGGVFGSSYKAALTREKVIVVKRFKHMNNVTNDEFVKHMRRLGKLNHPNLVPLIAFYYQDEEKLFVANYVQNFSLAVHLHGRRSNVRQTLDWPTRLKIVKGIARGLLHLYNELPSLIAPHGHLKSSNVLLNPEFDSLLTDYGLVPITNQEQARDVMISFKSPEYKQHGRITKKTDVWSLGVLILEIMTGKFPANSFQQSKGGDTELATFMDSVMKEEPTSDVLDKEMGGFDKRNEGQMLTLLNIGLNCCEPNVEKRWDIKEAVNRIEEVREKNDEDDNIKHSKRRPWLSFKKN</sequence>
<evidence type="ECO:0000256" key="2">
    <source>
        <dbReference type="ARBA" id="ARBA00022614"/>
    </source>
</evidence>
<protein>
    <recommendedName>
        <fullName evidence="12">Protein kinase domain-containing protein</fullName>
    </recommendedName>
</protein>
<evidence type="ECO:0000256" key="7">
    <source>
        <dbReference type="ARBA" id="ARBA00022989"/>
    </source>
</evidence>
<comment type="subcellular location">
    <subcellularLocation>
        <location evidence="1">Membrane</location>
    </subcellularLocation>
</comment>
<evidence type="ECO:0000256" key="10">
    <source>
        <dbReference type="SAM" id="Phobius"/>
    </source>
</evidence>
<gene>
    <name evidence="13" type="ORF">LSAT_V11C700365350</name>
</gene>
<organism evidence="13 14">
    <name type="scientific">Lactuca sativa</name>
    <name type="common">Garden lettuce</name>
    <dbReference type="NCBI Taxonomy" id="4236"/>
    <lineage>
        <taxon>Eukaryota</taxon>
        <taxon>Viridiplantae</taxon>
        <taxon>Streptophyta</taxon>
        <taxon>Embryophyta</taxon>
        <taxon>Tracheophyta</taxon>
        <taxon>Spermatophyta</taxon>
        <taxon>Magnoliopsida</taxon>
        <taxon>eudicotyledons</taxon>
        <taxon>Gunneridae</taxon>
        <taxon>Pentapetalae</taxon>
        <taxon>asterids</taxon>
        <taxon>campanulids</taxon>
        <taxon>Asterales</taxon>
        <taxon>Asteraceae</taxon>
        <taxon>Cichorioideae</taxon>
        <taxon>Cichorieae</taxon>
        <taxon>Lactucinae</taxon>
        <taxon>Lactuca</taxon>
    </lineage>
</organism>
<dbReference type="AlphaFoldDB" id="A0A9R1UYP8"/>
<dbReference type="GO" id="GO:0005524">
    <property type="term" value="F:ATP binding"/>
    <property type="evidence" value="ECO:0007669"/>
    <property type="project" value="UniProtKB-KW"/>
</dbReference>
<feature type="domain" description="Protein kinase" evidence="12">
    <location>
        <begin position="325"/>
        <end position="619"/>
    </location>
</feature>
<name>A0A9R1UYP8_LACSA</name>
<dbReference type="GO" id="GO:0004674">
    <property type="term" value="F:protein serine/threonine kinase activity"/>
    <property type="evidence" value="ECO:0000318"/>
    <property type="project" value="GO_Central"/>
</dbReference>
<dbReference type="FunFam" id="3.30.200.20:FF:000307">
    <property type="entry name" value="pollen receptor-like kinase 1"/>
    <property type="match status" value="1"/>
</dbReference>
<keyword evidence="2" id="KW-0433">Leucine-rich repeat</keyword>
<evidence type="ECO:0000256" key="1">
    <source>
        <dbReference type="ARBA" id="ARBA00004370"/>
    </source>
</evidence>